<evidence type="ECO:0000313" key="4">
    <source>
        <dbReference type="Proteomes" id="UP000569092"/>
    </source>
</evidence>
<reference evidence="3 4" key="1">
    <citation type="submission" date="2020-08" db="EMBL/GenBank/DDBJ databases">
        <title>Genomic Encyclopedia of Type Strains, Phase IV (KMG-V): Genome sequencing to study the core and pangenomes of soil and plant-associated prokaryotes.</title>
        <authorList>
            <person name="Whitman W."/>
        </authorList>
    </citation>
    <scope>NUCLEOTIDE SEQUENCE [LARGE SCALE GENOMIC DNA]</scope>
    <source>
        <strain evidence="3 4">M8US30</strain>
    </source>
</reference>
<name>A0A7W8J9M2_9BACT</name>
<dbReference type="Pfam" id="PF07843">
    <property type="entry name" value="DUF1634"/>
    <property type="match status" value="1"/>
</dbReference>
<evidence type="ECO:0000313" key="3">
    <source>
        <dbReference type="EMBL" id="MBB5344998.1"/>
    </source>
</evidence>
<feature type="region of interest" description="Disordered" evidence="1">
    <location>
        <begin position="1"/>
        <end position="23"/>
    </location>
</feature>
<dbReference type="EMBL" id="JACHDZ010000004">
    <property type="protein sequence ID" value="MBB5344998.1"/>
    <property type="molecule type" value="Genomic_DNA"/>
</dbReference>
<feature type="compositionally biased region" description="Low complexity" evidence="1">
    <location>
        <begin position="10"/>
        <end position="19"/>
    </location>
</feature>
<dbReference type="InterPro" id="IPR012861">
    <property type="entry name" value="DUF1634"/>
</dbReference>
<gene>
    <name evidence="3" type="ORF">HDF10_002984</name>
</gene>
<evidence type="ECO:0000256" key="1">
    <source>
        <dbReference type="SAM" id="MobiDB-lite"/>
    </source>
</evidence>
<dbReference type="AlphaFoldDB" id="A0A7W8J9M2"/>
<feature type="transmembrane region" description="Helical" evidence="2">
    <location>
        <begin position="122"/>
        <end position="139"/>
    </location>
</feature>
<proteinExistence type="predicted"/>
<keyword evidence="2" id="KW-0472">Membrane</keyword>
<organism evidence="3 4">
    <name type="scientific">Tunturiibacter lichenicola</name>
    <dbReference type="NCBI Taxonomy" id="2051959"/>
    <lineage>
        <taxon>Bacteria</taxon>
        <taxon>Pseudomonadati</taxon>
        <taxon>Acidobacteriota</taxon>
        <taxon>Terriglobia</taxon>
        <taxon>Terriglobales</taxon>
        <taxon>Acidobacteriaceae</taxon>
        <taxon>Tunturiibacter</taxon>
    </lineage>
</organism>
<sequence length="140" mass="15038">MTKDTTKDQNNPAPSNPSSQPFDDHRMEIIIGRLLQTGVLLASATVLVGGAVFLIAHHNQPANYRVFSSESANLLHPSHLLPLLARGDAAAIIQVGILLLIATPVARVAFAVIGFAIERDRLYTIVSLAVLAILLLSLFH</sequence>
<feature type="transmembrane region" description="Helical" evidence="2">
    <location>
        <begin position="34"/>
        <end position="56"/>
    </location>
</feature>
<keyword evidence="2" id="KW-0812">Transmembrane</keyword>
<comment type="caution">
    <text evidence="3">The sequence shown here is derived from an EMBL/GenBank/DDBJ whole genome shotgun (WGS) entry which is preliminary data.</text>
</comment>
<feature type="transmembrane region" description="Helical" evidence="2">
    <location>
        <begin position="89"/>
        <end position="110"/>
    </location>
</feature>
<dbReference type="Proteomes" id="UP000569092">
    <property type="component" value="Unassembled WGS sequence"/>
</dbReference>
<keyword evidence="2" id="KW-1133">Transmembrane helix</keyword>
<evidence type="ECO:0000256" key="2">
    <source>
        <dbReference type="SAM" id="Phobius"/>
    </source>
</evidence>
<accession>A0A7W8J9M2</accession>
<protein>
    <submittedName>
        <fullName evidence="3">Membrane protein</fullName>
    </submittedName>
</protein>